<dbReference type="EMBL" id="NUTL01000196">
    <property type="protein sequence ID" value="PHE86006.1"/>
    <property type="molecule type" value="Genomic_DNA"/>
</dbReference>
<reference evidence="2 3" key="1">
    <citation type="submission" date="2017-09" db="EMBL/GenBank/DDBJ databases">
        <title>Large-scale bioinformatics analysis of Bacillus genomes uncovers conserved roles of natural products in bacterial physiology.</title>
        <authorList>
            <consortium name="Agbiome Team Llc"/>
            <person name="Bleich R.M."/>
            <person name="Grubbs K.J."/>
            <person name="Santa Maria K.C."/>
            <person name="Allen S.E."/>
            <person name="Farag S."/>
            <person name="Shank E.A."/>
            <person name="Bowers A."/>
        </authorList>
    </citation>
    <scope>NUCLEOTIDE SEQUENCE [LARGE SCALE GENOMIC DNA]</scope>
    <source>
        <strain evidence="2 3">AFS037265</strain>
    </source>
</reference>
<evidence type="ECO:0000256" key="1">
    <source>
        <dbReference type="SAM" id="Phobius"/>
    </source>
</evidence>
<evidence type="ECO:0000313" key="2">
    <source>
        <dbReference type="EMBL" id="PHE86006.1"/>
    </source>
</evidence>
<dbReference type="AlphaFoldDB" id="A0ABD6T0E2"/>
<gene>
    <name evidence="2" type="ORF">COF81_28710</name>
</gene>
<keyword evidence="1" id="KW-0472">Membrane</keyword>
<dbReference type="Proteomes" id="UP000221918">
    <property type="component" value="Unassembled WGS sequence"/>
</dbReference>
<keyword evidence="1" id="KW-0812">Transmembrane</keyword>
<protein>
    <submittedName>
        <fullName evidence="2">Uncharacterized protein</fullName>
    </submittedName>
</protein>
<proteinExistence type="predicted"/>
<sequence>MQSLKMVKFNIWIFGILFITNAIEFISVLTTDHKFDWLKAFCAIGFFLVFIINLFDLKNKNYKTT</sequence>
<organism evidence="2 3">
    <name type="scientific">Bacillus pseudomycoides</name>
    <dbReference type="NCBI Taxonomy" id="64104"/>
    <lineage>
        <taxon>Bacteria</taxon>
        <taxon>Bacillati</taxon>
        <taxon>Bacillota</taxon>
        <taxon>Bacilli</taxon>
        <taxon>Bacillales</taxon>
        <taxon>Bacillaceae</taxon>
        <taxon>Bacillus</taxon>
        <taxon>Bacillus cereus group</taxon>
    </lineage>
</organism>
<name>A0ABD6T0E2_9BACI</name>
<feature type="transmembrane region" description="Helical" evidence="1">
    <location>
        <begin position="37"/>
        <end position="55"/>
    </location>
</feature>
<comment type="caution">
    <text evidence="2">The sequence shown here is derived from an EMBL/GenBank/DDBJ whole genome shotgun (WGS) entry which is preliminary data.</text>
</comment>
<evidence type="ECO:0000313" key="3">
    <source>
        <dbReference type="Proteomes" id="UP000221918"/>
    </source>
</evidence>
<keyword evidence="1" id="KW-1133">Transmembrane helix</keyword>
<feature type="transmembrane region" description="Helical" evidence="1">
    <location>
        <begin position="12"/>
        <end position="31"/>
    </location>
</feature>
<accession>A0ABD6T0E2</accession>